<feature type="transmembrane region" description="Helical" evidence="7">
    <location>
        <begin position="161"/>
        <end position="183"/>
    </location>
</feature>
<feature type="transmembrane region" description="Helical" evidence="7">
    <location>
        <begin position="65"/>
        <end position="83"/>
    </location>
</feature>
<feature type="transmembrane region" description="Helical" evidence="7">
    <location>
        <begin position="385"/>
        <end position="407"/>
    </location>
</feature>
<feature type="domain" description="Major facilitator superfamily (MFS) profile" evidence="8">
    <location>
        <begin position="65"/>
        <end position="478"/>
    </location>
</feature>
<comment type="caution">
    <text evidence="9">The sequence shown here is derived from an EMBL/GenBank/DDBJ whole genome shotgun (WGS) entry which is preliminary data.</text>
</comment>
<keyword evidence="3 7" id="KW-0812">Transmembrane</keyword>
<accession>A0A1Y1ZMG5</accession>
<dbReference type="SUPFAM" id="SSF103473">
    <property type="entry name" value="MFS general substrate transporter"/>
    <property type="match status" value="1"/>
</dbReference>
<gene>
    <name evidence="9" type="ORF">BCR34DRAFT_484211</name>
</gene>
<sequence length="509" mass="56941">MEHSSKPAIQQLESEPKTLEELKHIKTVDTVHQDEALKVLARYAGEDTWKPEEEKKLVRRIDRRLLPILCITYGLQYYDKAMLSQAAIFGLREDLKLSVGNRYSFSASIFYLGFIVGSYPAILMAQRWPIERVASAIVTVWGICLMCSAGCHNWQSFYAQRFFLGFLESGISPMFMLVVGTWYKKPEQALRMGAWYCCTGYVSAVSPLINYGLGHIKGGGLNSWQYMYLVAGAITVLWAVVIFFLMPPDPIRAKGFNDRERYIAVARMRANNSGVRNTHFKIGQLWESLLDVKFWLIFSIAFLMMIANGPVSSFIPIIISGFGFNSLNSLLLTLPAGVVIGSIELGVPYLAYRVPQIRTWLIAICQLGTILASILLWQLPRSAKGGLLFACYILASFGGGYAVTMGLQIANTAGYTKRSVTSSGIFVGYCLGNFVGPLLFKPKDAPVYAPGFVAVLITSIVSGLLAIVYRYVCIWDNKRRDKTGTMEGFEHAYEDDLTDKTNKQFRYTL</sequence>
<feature type="transmembrane region" description="Helical" evidence="7">
    <location>
        <begin position="419"/>
        <end position="440"/>
    </location>
</feature>
<keyword evidence="10" id="KW-1185">Reference proteome</keyword>
<dbReference type="OrthoDB" id="6730379at2759"/>
<dbReference type="Gene3D" id="1.20.1250.20">
    <property type="entry name" value="MFS general substrate transporter like domains"/>
    <property type="match status" value="2"/>
</dbReference>
<keyword evidence="4 7" id="KW-1133">Transmembrane helix</keyword>
<comment type="subcellular location">
    <subcellularLocation>
        <location evidence="1">Membrane</location>
        <topology evidence="1">Multi-pass membrane protein</topology>
    </subcellularLocation>
</comment>
<reference evidence="9 10" key="1">
    <citation type="submission" date="2016-07" db="EMBL/GenBank/DDBJ databases">
        <title>Pervasive Adenine N6-methylation of Active Genes in Fungi.</title>
        <authorList>
            <consortium name="DOE Joint Genome Institute"/>
            <person name="Mondo S.J."/>
            <person name="Dannebaum R.O."/>
            <person name="Kuo R.C."/>
            <person name="Labutti K."/>
            <person name="Haridas S."/>
            <person name="Kuo A."/>
            <person name="Salamov A."/>
            <person name="Ahrendt S.R."/>
            <person name="Lipzen A."/>
            <person name="Sullivan W."/>
            <person name="Andreopoulos W.B."/>
            <person name="Clum A."/>
            <person name="Lindquist E."/>
            <person name="Daum C."/>
            <person name="Ramamoorthy G.K."/>
            <person name="Gryganskyi A."/>
            <person name="Culley D."/>
            <person name="Magnuson J.K."/>
            <person name="James T.Y."/>
            <person name="O'Malley M.A."/>
            <person name="Stajich J.E."/>
            <person name="Spatafora J.W."/>
            <person name="Visel A."/>
            <person name="Grigoriev I.V."/>
        </authorList>
    </citation>
    <scope>NUCLEOTIDE SEQUENCE [LARGE SCALE GENOMIC DNA]</scope>
    <source>
        <strain evidence="9 10">CBS 115471</strain>
    </source>
</reference>
<dbReference type="PROSITE" id="PS50850">
    <property type="entry name" value="MFS"/>
    <property type="match status" value="1"/>
</dbReference>
<feature type="transmembrane region" description="Helical" evidence="7">
    <location>
        <begin position="359"/>
        <end position="379"/>
    </location>
</feature>
<dbReference type="InterPro" id="IPR020846">
    <property type="entry name" value="MFS_dom"/>
</dbReference>
<protein>
    <submittedName>
        <fullName evidence="9">MFS transporter</fullName>
    </submittedName>
</protein>
<dbReference type="FunFam" id="1.20.1250.20:FF:000064">
    <property type="entry name" value="MFS allantoate transporter"/>
    <property type="match status" value="1"/>
</dbReference>
<dbReference type="Pfam" id="PF07690">
    <property type="entry name" value="MFS_1"/>
    <property type="match status" value="1"/>
</dbReference>
<dbReference type="GO" id="GO:0022857">
    <property type="term" value="F:transmembrane transporter activity"/>
    <property type="evidence" value="ECO:0007669"/>
    <property type="project" value="InterPro"/>
</dbReference>
<dbReference type="InterPro" id="IPR036259">
    <property type="entry name" value="MFS_trans_sf"/>
</dbReference>
<dbReference type="AlphaFoldDB" id="A0A1Y1ZMG5"/>
<evidence type="ECO:0000259" key="8">
    <source>
        <dbReference type="PROSITE" id="PS50850"/>
    </source>
</evidence>
<comment type="similarity">
    <text evidence="6">Belongs to the major facilitator superfamily. Allantoate permease family.</text>
</comment>
<feature type="transmembrane region" description="Helical" evidence="7">
    <location>
        <begin position="294"/>
        <end position="319"/>
    </location>
</feature>
<evidence type="ECO:0000256" key="2">
    <source>
        <dbReference type="ARBA" id="ARBA00022448"/>
    </source>
</evidence>
<proteinExistence type="inferred from homology"/>
<dbReference type="InterPro" id="IPR011701">
    <property type="entry name" value="MFS"/>
</dbReference>
<evidence type="ECO:0000256" key="1">
    <source>
        <dbReference type="ARBA" id="ARBA00004141"/>
    </source>
</evidence>
<evidence type="ECO:0000313" key="9">
    <source>
        <dbReference type="EMBL" id="ORY11426.1"/>
    </source>
</evidence>
<dbReference type="Proteomes" id="UP000193144">
    <property type="component" value="Unassembled WGS sequence"/>
</dbReference>
<keyword evidence="5 7" id="KW-0472">Membrane</keyword>
<evidence type="ECO:0000256" key="7">
    <source>
        <dbReference type="SAM" id="Phobius"/>
    </source>
</evidence>
<feature type="transmembrane region" description="Helical" evidence="7">
    <location>
        <begin position="452"/>
        <end position="472"/>
    </location>
</feature>
<evidence type="ECO:0000256" key="3">
    <source>
        <dbReference type="ARBA" id="ARBA00022692"/>
    </source>
</evidence>
<name>A0A1Y1ZMG5_9PLEO</name>
<evidence type="ECO:0000256" key="4">
    <source>
        <dbReference type="ARBA" id="ARBA00022989"/>
    </source>
</evidence>
<feature type="transmembrane region" description="Helical" evidence="7">
    <location>
        <begin position="195"/>
        <end position="214"/>
    </location>
</feature>
<evidence type="ECO:0000256" key="5">
    <source>
        <dbReference type="ARBA" id="ARBA00023136"/>
    </source>
</evidence>
<dbReference type="GO" id="GO:0016020">
    <property type="term" value="C:membrane"/>
    <property type="evidence" value="ECO:0007669"/>
    <property type="project" value="UniProtKB-SubCell"/>
</dbReference>
<feature type="transmembrane region" description="Helical" evidence="7">
    <location>
        <begin position="134"/>
        <end position="155"/>
    </location>
</feature>
<dbReference type="PANTHER" id="PTHR43791:SF35">
    <property type="entry name" value="MAJOR FACILITATOR SUPERFAMILY (MFS) PROFILE DOMAIN-CONTAINING PROTEIN"/>
    <property type="match status" value="1"/>
</dbReference>
<dbReference type="EMBL" id="MCFA01000061">
    <property type="protein sequence ID" value="ORY11426.1"/>
    <property type="molecule type" value="Genomic_DNA"/>
</dbReference>
<feature type="transmembrane region" description="Helical" evidence="7">
    <location>
        <begin position="103"/>
        <end position="122"/>
    </location>
</feature>
<evidence type="ECO:0000256" key="6">
    <source>
        <dbReference type="ARBA" id="ARBA00037968"/>
    </source>
</evidence>
<feature type="transmembrane region" description="Helical" evidence="7">
    <location>
        <begin position="226"/>
        <end position="246"/>
    </location>
</feature>
<organism evidence="9 10">
    <name type="scientific">Clohesyomyces aquaticus</name>
    <dbReference type="NCBI Taxonomy" id="1231657"/>
    <lineage>
        <taxon>Eukaryota</taxon>
        <taxon>Fungi</taxon>
        <taxon>Dikarya</taxon>
        <taxon>Ascomycota</taxon>
        <taxon>Pezizomycotina</taxon>
        <taxon>Dothideomycetes</taxon>
        <taxon>Pleosporomycetidae</taxon>
        <taxon>Pleosporales</taxon>
        <taxon>Lindgomycetaceae</taxon>
        <taxon>Clohesyomyces</taxon>
    </lineage>
</organism>
<keyword evidence="2" id="KW-0813">Transport</keyword>
<dbReference type="PANTHER" id="PTHR43791">
    <property type="entry name" value="PERMEASE-RELATED"/>
    <property type="match status" value="1"/>
</dbReference>
<evidence type="ECO:0000313" key="10">
    <source>
        <dbReference type="Proteomes" id="UP000193144"/>
    </source>
</evidence>
<feature type="transmembrane region" description="Helical" evidence="7">
    <location>
        <begin position="331"/>
        <end position="352"/>
    </location>
</feature>